<feature type="chain" id="PRO_5030004167" evidence="1">
    <location>
        <begin position="21"/>
        <end position="150"/>
    </location>
</feature>
<proteinExistence type="predicted"/>
<feature type="domain" description="EF-hand" evidence="2">
    <location>
        <begin position="45"/>
        <end position="80"/>
    </location>
</feature>
<accession>A0A0B3RN58</accession>
<dbReference type="SUPFAM" id="SSF47473">
    <property type="entry name" value="EF-hand"/>
    <property type="match status" value="1"/>
</dbReference>
<dbReference type="GeneID" id="66501934"/>
<dbReference type="Gene3D" id="1.10.238.10">
    <property type="entry name" value="EF-hand"/>
    <property type="match status" value="2"/>
</dbReference>
<protein>
    <submittedName>
        <fullName evidence="3">Calcium-binding protein</fullName>
    </submittedName>
</protein>
<evidence type="ECO:0000313" key="3">
    <source>
        <dbReference type="EMBL" id="KHQ52625.1"/>
    </source>
</evidence>
<dbReference type="PATRIC" id="fig|1515334.3.peg.2677"/>
<sequence length="150" mass="16007">MTRYLALALALALPTAPLLAQQGRPGAHFVENWDLDGDGKVTAKEAAERRANVFAAFDANEDGFLDAEEYVLFDEAREADMAAQGNHGRGAMKRAADGMLLERNDVDGDGKVSLEEFTGTAADWIAWLDGDKDGVVTTADFGRGMGAGKN</sequence>
<dbReference type="InterPro" id="IPR002048">
    <property type="entry name" value="EF_hand_dom"/>
</dbReference>
<evidence type="ECO:0000313" key="4">
    <source>
        <dbReference type="Proteomes" id="UP000030960"/>
    </source>
</evidence>
<organism evidence="3 4">
    <name type="scientific">Mameliella alba</name>
    <dbReference type="NCBI Taxonomy" id="561184"/>
    <lineage>
        <taxon>Bacteria</taxon>
        <taxon>Pseudomonadati</taxon>
        <taxon>Pseudomonadota</taxon>
        <taxon>Alphaproteobacteria</taxon>
        <taxon>Rhodobacterales</taxon>
        <taxon>Roseobacteraceae</taxon>
        <taxon>Mameliella</taxon>
    </lineage>
</organism>
<keyword evidence="1" id="KW-0732">Signal</keyword>
<dbReference type="PROSITE" id="PS00018">
    <property type="entry name" value="EF_HAND_1"/>
    <property type="match status" value="3"/>
</dbReference>
<dbReference type="Pfam" id="PF13202">
    <property type="entry name" value="EF-hand_5"/>
    <property type="match status" value="2"/>
</dbReference>
<dbReference type="PROSITE" id="PS50222">
    <property type="entry name" value="EF_HAND_2"/>
    <property type="match status" value="1"/>
</dbReference>
<dbReference type="OrthoDB" id="7631435at2"/>
<dbReference type="Proteomes" id="UP000030960">
    <property type="component" value="Unassembled WGS sequence"/>
</dbReference>
<keyword evidence="4" id="KW-1185">Reference proteome</keyword>
<evidence type="ECO:0000259" key="2">
    <source>
        <dbReference type="PROSITE" id="PS50222"/>
    </source>
</evidence>
<dbReference type="InterPro" id="IPR011992">
    <property type="entry name" value="EF-hand-dom_pair"/>
</dbReference>
<name>A0A0B3RN58_9RHOB</name>
<reference evidence="3 4" key="1">
    <citation type="submission" date="2014-10" db="EMBL/GenBank/DDBJ databases">
        <title>Genome sequence of Ponticoccus sp. strain UMTAT08 isolated from clonal culture of toxic dinoflagellate Alexandrium tamiyavanichii.</title>
        <authorList>
            <person name="Gan H.Y."/>
            <person name="Muhd D.-D."/>
            <person name="Mohd Noor M.E."/>
            <person name="Yeong Y.S."/>
            <person name="Usup G."/>
        </authorList>
    </citation>
    <scope>NUCLEOTIDE SEQUENCE [LARGE SCALE GENOMIC DNA]</scope>
    <source>
        <strain evidence="3 4">UMTAT08</strain>
    </source>
</reference>
<evidence type="ECO:0000256" key="1">
    <source>
        <dbReference type="SAM" id="SignalP"/>
    </source>
</evidence>
<dbReference type="InterPro" id="IPR018247">
    <property type="entry name" value="EF_Hand_1_Ca_BS"/>
</dbReference>
<dbReference type="GO" id="GO:0005509">
    <property type="term" value="F:calcium ion binding"/>
    <property type="evidence" value="ECO:0007669"/>
    <property type="project" value="InterPro"/>
</dbReference>
<gene>
    <name evidence="3" type="ORF">OA50_02659</name>
</gene>
<dbReference type="AlphaFoldDB" id="A0A0B3RN58"/>
<dbReference type="STRING" id="561184.SAMN05216376_108188"/>
<comment type="caution">
    <text evidence="3">The sequence shown here is derived from an EMBL/GenBank/DDBJ whole genome shotgun (WGS) entry which is preliminary data.</text>
</comment>
<accession>A0A225PTP9</accession>
<feature type="signal peptide" evidence="1">
    <location>
        <begin position="1"/>
        <end position="20"/>
    </location>
</feature>
<dbReference type="EMBL" id="JSUQ01000010">
    <property type="protein sequence ID" value="KHQ52625.1"/>
    <property type="molecule type" value="Genomic_DNA"/>
</dbReference>
<dbReference type="RefSeq" id="WP_043142165.1">
    <property type="nucleotide sequence ID" value="NZ_BMGQ01000008.1"/>
</dbReference>